<proteinExistence type="predicted"/>
<protein>
    <submittedName>
        <fullName evidence="1">Uncharacterized protein</fullName>
    </submittedName>
</protein>
<evidence type="ECO:0000313" key="2">
    <source>
        <dbReference type="Proteomes" id="UP000070299"/>
    </source>
</evidence>
<dbReference type="RefSeq" id="WP_068371141.1">
    <property type="nucleotide sequence ID" value="NZ_LSNE01000002.1"/>
</dbReference>
<dbReference type="Proteomes" id="UP000070299">
    <property type="component" value="Unassembled WGS sequence"/>
</dbReference>
<comment type="caution">
    <text evidence="1">The sequence shown here is derived from an EMBL/GenBank/DDBJ whole genome shotgun (WGS) entry which is preliminary data.</text>
</comment>
<organism evidence="1 2">
    <name type="scientific">Paraglaciecola hydrolytica</name>
    <dbReference type="NCBI Taxonomy" id="1799789"/>
    <lineage>
        <taxon>Bacteria</taxon>
        <taxon>Pseudomonadati</taxon>
        <taxon>Pseudomonadota</taxon>
        <taxon>Gammaproteobacteria</taxon>
        <taxon>Alteromonadales</taxon>
        <taxon>Alteromonadaceae</taxon>
        <taxon>Paraglaciecola</taxon>
    </lineage>
</organism>
<dbReference type="OrthoDB" id="5770315at2"/>
<dbReference type="EMBL" id="LSNE01000002">
    <property type="protein sequence ID" value="KXI30581.1"/>
    <property type="molecule type" value="Genomic_DNA"/>
</dbReference>
<name>A0A136A5U2_9ALTE</name>
<dbReference type="AlphaFoldDB" id="A0A136A5U2"/>
<evidence type="ECO:0000313" key="1">
    <source>
        <dbReference type="EMBL" id="KXI30581.1"/>
    </source>
</evidence>
<sequence>MNLDKAQKRLTKLHKRGDHGYPLIQIQYFGANTSLATKVEISFTPEQGAQSFAESFTTTTDIRLDETIQTTLLKIIDRAEAKTVVLKEPVLVLAK</sequence>
<accession>A0A136A5U2</accession>
<reference evidence="2" key="1">
    <citation type="submission" date="2016-02" db="EMBL/GenBank/DDBJ databases">
        <authorList>
            <person name="Schultz-Johansen M."/>
            <person name="Glaring M.A."/>
            <person name="Bech P.K."/>
            <person name="Stougaard P."/>
        </authorList>
    </citation>
    <scope>NUCLEOTIDE SEQUENCE [LARGE SCALE GENOMIC DNA]</scope>
    <source>
        <strain evidence="2">S66</strain>
    </source>
</reference>
<gene>
    <name evidence="1" type="ORF">AX660_03815</name>
</gene>
<keyword evidence="2" id="KW-1185">Reference proteome</keyword>